<dbReference type="GO" id="GO:0005634">
    <property type="term" value="C:nucleus"/>
    <property type="evidence" value="ECO:0007669"/>
    <property type="project" value="UniProtKB-SubCell"/>
</dbReference>
<organism evidence="8 9">
    <name type="scientific">Cuscuta epithymum</name>
    <dbReference type="NCBI Taxonomy" id="186058"/>
    <lineage>
        <taxon>Eukaryota</taxon>
        <taxon>Viridiplantae</taxon>
        <taxon>Streptophyta</taxon>
        <taxon>Embryophyta</taxon>
        <taxon>Tracheophyta</taxon>
        <taxon>Spermatophyta</taxon>
        <taxon>Magnoliopsida</taxon>
        <taxon>eudicotyledons</taxon>
        <taxon>Gunneridae</taxon>
        <taxon>Pentapetalae</taxon>
        <taxon>asterids</taxon>
        <taxon>lamiids</taxon>
        <taxon>Solanales</taxon>
        <taxon>Convolvulaceae</taxon>
        <taxon>Cuscuteae</taxon>
        <taxon>Cuscuta</taxon>
        <taxon>Cuscuta subgen. Cuscuta</taxon>
    </lineage>
</organism>
<evidence type="ECO:0000256" key="6">
    <source>
        <dbReference type="SAM" id="MobiDB-lite"/>
    </source>
</evidence>
<accession>A0AAV0CYL8</accession>
<evidence type="ECO:0000313" key="9">
    <source>
        <dbReference type="Proteomes" id="UP001152523"/>
    </source>
</evidence>
<dbReference type="EMBL" id="CAMAPF010000056">
    <property type="protein sequence ID" value="CAH9086596.1"/>
    <property type="molecule type" value="Genomic_DNA"/>
</dbReference>
<dbReference type="PROSITE" id="PS50888">
    <property type="entry name" value="BHLH"/>
    <property type="match status" value="1"/>
</dbReference>
<feature type="compositionally biased region" description="Low complexity" evidence="6">
    <location>
        <begin position="52"/>
        <end position="63"/>
    </location>
</feature>
<feature type="region of interest" description="Disordered" evidence="6">
    <location>
        <begin position="390"/>
        <end position="429"/>
    </location>
</feature>
<keyword evidence="3" id="KW-0238">DNA-binding</keyword>
<feature type="region of interest" description="Disordered" evidence="6">
    <location>
        <begin position="191"/>
        <end position="244"/>
    </location>
</feature>
<evidence type="ECO:0000313" key="8">
    <source>
        <dbReference type="EMBL" id="CAH9086596.1"/>
    </source>
</evidence>
<dbReference type="GO" id="GO:0000981">
    <property type="term" value="F:DNA-binding transcription factor activity, RNA polymerase II-specific"/>
    <property type="evidence" value="ECO:0007669"/>
    <property type="project" value="TreeGrafter"/>
</dbReference>
<dbReference type="GO" id="GO:0000978">
    <property type="term" value="F:RNA polymerase II cis-regulatory region sequence-specific DNA binding"/>
    <property type="evidence" value="ECO:0007669"/>
    <property type="project" value="TreeGrafter"/>
</dbReference>
<dbReference type="Gene3D" id="4.10.280.10">
    <property type="entry name" value="Helix-loop-helix DNA-binding domain"/>
    <property type="match status" value="1"/>
</dbReference>
<proteinExistence type="predicted"/>
<dbReference type="InterPro" id="IPR036638">
    <property type="entry name" value="HLH_DNA-bd_sf"/>
</dbReference>
<evidence type="ECO:0000256" key="1">
    <source>
        <dbReference type="ARBA" id="ARBA00004123"/>
    </source>
</evidence>
<protein>
    <recommendedName>
        <fullName evidence="7">BHLH domain-containing protein</fullName>
    </recommendedName>
</protein>
<feature type="region of interest" description="Disordered" evidence="6">
    <location>
        <begin position="321"/>
        <end position="345"/>
    </location>
</feature>
<dbReference type="InterPro" id="IPR011598">
    <property type="entry name" value="bHLH_dom"/>
</dbReference>
<keyword evidence="5" id="KW-0539">Nucleus</keyword>
<dbReference type="FunFam" id="4.10.280.10:FF:000017">
    <property type="entry name" value="Transcription factor bHLH66"/>
    <property type="match status" value="1"/>
</dbReference>
<keyword evidence="2" id="KW-0805">Transcription regulation</keyword>
<dbReference type="AlphaFoldDB" id="A0AAV0CYL8"/>
<reference evidence="8" key="1">
    <citation type="submission" date="2022-07" db="EMBL/GenBank/DDBJ databases">
        <authorList>
            <person name="Macas J."/>
            <person name="Novak P."/>
            <person name="Neumann P."/>
        </authorList>
    </citation>
    <scope>NUCLEOTIDE SEQUENCE</scope>
</reference>
<keyword evidence="9" id="KW-1185">Reference proteome</keyword>
<evidence type="ECO:0000256" key="3">
    <source>
        <dbReference type="ARBA" id="ARBA00023125"/>
    </source>
</evidence>
<dbReference type="InterPro" id="IPR045843">
    <property type="entry name" value="IND-like"/>
</dbReference>
<dbReference type="SMART" id="SM00353">
    <property type="entry name" value="HLH"/>
    <property type="match status" value="1"/>
</dbReference>
<evidence type="ECO:0000256" key="4">
    <source>
        <dbReference type="ARBA" id="ARBA00023163"/>
    </source>
</evidence>
<dbReference type="GO" id="GO:0080147">
    <property type="term" value="P:root hair cell development"/>
    <property type="evidence" value="ECO:0007669"/>
    <property type="project" value="UniProtKB-ARBA"/>
</dbReference>
<dbReference type="PANTHER" id="PTHR16223">
    <property type="entry name" value="TRANSCRIPTION FACTOR BHLH83-RELATED"/>
    <property type="match status" value="1"/>
</dbReference>
<comment type="subcellular location">
    <subcellularLocation>
        <location evidence="1">Nucleus</location>
    </subcellularLocation>
</comment>
<evidence type="ECO:0000256" key="5">
    <source>
        <dbReference type="ARBA" id="ARBA00023242"/>
    </source>
</evidence>
<feature type="region of interest" description="Disordered" evidence="6">
    <location>
        <begin position="52"/>
        <end position="71"/>
    </location>
</feature>
<dbReference type="Proteomes" id="UP001152523">
    <property type="component" value="Unassembled WGS sequence"/>
</dbReference>
<gene>
    <name evidence="8" type="ORF">CEPIT_LOCUS9857</name>
</gene>
<dbReference type="Pfam" id="PF00010">
    <property type="entry name" value="HLH"/>
    <property type="match status" value="1"/>
</dbReference>
<sequence>MKETNSIQDLQNGAGNGGYEHMQHHISLSDFDLLPSSDGLLDQVISSVPSSSSWPDFSKSQQSHWQPSHDSHHFLSPLPVCNLDSAVDDEAYNFENRSSVHLASRLHNNGGEGGVSAGESKAALMFHRHFSLNRGFTETGFRSPNVLLEEQLNVIDDDQNDGILLSANDTKYEALFNGSIALPSSDLHHVHHNDPKLYPDPNHGVPPMSQGLASTGSVATGGGPPPAQPKQPRVRARRGQATDPHSIAERLRRERIAERMKSLQELVPNANKTDKASMLDEIIDYVKFLQLQVKVLSVSRLGGAAAAAPLLAIMSSEGARDCTEGSARSGNPKAASSSSNNSDTMRLTEQQVAKLMEDDMSTAMQYLQGKGLCLMPISLAGSISTSARPNLIAKNSPPGAATNGGGPFSPTMSSSAPAVKGTICEDPTC</sequence>
<dbReference type="SUPFAM" id="SSF47459">
    <property type="entry name" value="HLH, helix-loop-helix DNA-binding domain"/>
    <property type="match status" value="1"/>
</dbReference>
<dbReference type="GO" id="GO:0046983">
    <property type="term" value="F:protein dimerization activity"/>
    <property type="evidence" value="ECO:0007669"/>
    <property type="project" value="InterPro"/>
</dbReference>
<evidence type="ECO:0000259" key="7">
    <source>
        <dbReference type="PROSITE" id="PS50888"/>
    </source>
</evidence>
<keyword evidence="4" id="KW-0804">Transcription</keyword>
<evidence type="ECO:0000256" key="2">
    <source>
        <dbReference type="ARBA" id="ARBA00023015"/>
    </source>
</evidence>
<comment type="caution">
    <text evidence="8">The sequence shown here is derived from an EMBL/GenBank/DDBJ whole genome shotgun (WGS) entry which is preliminary data.</text>
</comment>
<feature type="domain" description="BHLH" evidence="7">
    <location>
        <begin position="240"/>
        <end position="289"/>
    </location>
</feature>
<dbReference type="PANTHER" id="PTHR16223:SF348">
    <property type="entry name" value="TRANSCRIPTION FACTOR LRL2"/>
    <property type="match status" value="1"/>
</dbReference>
<name>A0AAV0CYL8_9ASTE</name>